<keyword evidence="8" id="KW-1185">Reference proteome</keyword>
<proteinExistence type="inferred from homology"/>
<gene>
    <name evidence="7" type="ORF">JL811_11290</name>
</gene>
<comment type="catalytic activity">
    <reaction evidence="1">
        <text>Hydrolysis of terminal non-reducing N-acetyl-D-hexosamine residues in N-acetyl-beta-D-hexosaminides.</text>
        <dbReference type="EC" id="3.2.1.52"/>
    </reaction>
</comment>
<keyword evidence="4 7" id="KW-0378">Hydrolase</keyword>
<reference evidence="7" key="1">
    <citation type="submission" date="2021-01" db="EMBL/GenBank/DDBJ databases">
        <title>Tabrizicola alba sp. nov. a motile alkaliphilic bacterium isolated from a soda lake.</title>
        <authorList>
            <person name="Szuroczki S."/>
            <person name="Abbaszade G."/>
            <person name="Schumann P."/>
            <person name="Toth E."/>
        </authorList>
    </citation>
    <scope>NUCLEOTIDE SEQUENCE</scope>
    <source>
        <strain evidence="7">DMG-N-6</strain>
    </source>
</reference>
<evidence type="ECO:0000256" key="5">
    <source>
        <dbReference type="ARBA" id="ARBA00023295"/>
    </source>
</evidence>
<dbReference type="EC" id="3.2.1.52" evidence="3"/>
<keyword evidence="5" id="KW-0326">Glycosidase</keyword>
<feature type="domain" description="Glycoside hydrolase family 3 N-terminal" evidence="6">
    <location>
        <begin position="32"/>
        <end position="298"/>
    </location>
</feature>
<comment type="caution">
    <text evidence="7">The sequence shown here is derived from an EMBL/GenBank/DDBJ whole genome shotgun (WGS) entry which is preliminary data.</text>
</comment>
<dbReference type="PANTHER" id="PTHR30480:SF13">
    <property type="entry name" value="BETA-HEXOSAMINIDASE"/>
    <property type="match status" value="1"/>
</dbReference>
<dbReference type="Proteomes" id="UP000648908">
    <property type="component" value="Unassembled WGS sequence"/>
</dbReference>
<sequence>MTSGQGATVLGCAGPVLAPDEAAFFREADPFGFILFARNVENPDQLRRLTDDLRAAVGRDALITVDQEGGRVQRMRAPHWREWLPPLEQAEQIAASAGPEAATRSLWIVARIIAAELRGAGIDSNCAPCADIAGPDTHPFLRNRCLGTDPATVTRNARTVAEGLLAGGVVPVMKHLPGHGRATVDSHLGLPVADVTLAAAATWDFAPFRALADLPMGMTAHIVLPELGDLPATQNPAAIRLIRESIGFDGLLLTDDLNMSALAGDLRTRAACAIAAGCDIALHCSGKRPEMEAVVAAAGHLAGEAARRATAALAARRDPDPVDIAALEAELADLLTGKAHV</sequence>
<dbReference type="InterPro" id="IPR050226">
    <property type="entry name" value="NagZ_Beta-hexosaminidase"/>
</dbReference>
<evidence type="ECO:0000259" key="6">
    <source>
        <dbReference type="Pfam" id="PF00933"/>
    </source>
</evidence>
<dbReference type="GO" id="GO:0009254">
    <property type="term" value="P:peptidoglycan turnover"/>
    <property type="evidence" value="ECO:0007669"/>
    <property type="project" value="TreeGrafter"/>
</dbReference>
<evidence type="ECO:0000256" key="2">
    <source>
        <dbReference type="ARBA" id="ARBA00005336"/>
    </source>
</evidence>
<dbReference type="PANTHER" id="PTHR30480">
    <property type="entry name" value="BETA-HEXOSAMINIDASE-RELATED"/>
    <property type="match status" value="1"/>
</dbReference>
<evidence type="ECO:0000313" key="7">
    <source>
        <dbReference type="EMBL" id="MBL4917804.1"/>
    </source>
</evidence>
<dbReference type="SUPFAM" id="SSF51445">
    <property type="entry name" value="(Trans)glycosidases"/>
    <property type="match status" value="1"/>
</dbReference>
<name>A0A8K0VDP3_9RHOB</name>
<accession>A0A8K0VDP3</accession>
<dbReference type="Gene3D" id="3.20.20.300">
    <property type="entry name" value="Glycoside hydrolase, family 3, N-terminal domain"/>
    <property type="match status" value="1"/>
</dbReference>
<dbReference type="GO" id="GO:0004563">
    <property type="term" value="F:beta-N-acetylhexosaminidase activity"/>
    <property type="evidence" value="ECO:0007669"/>
    <property type="project" value="UniProtKB-EC"/>
</dbReference>
<protein>
    <recommendedName>
        <fullName evidence="3">beta-N-acetylhexosaminidase</fullName>
        <ecNumber evidence="3">3.2.1.52</ecNumber>
    </recommendedName>
</protein>
<evidence type="ECO:0000256" key="3">
    <source>
        <dbReference type="ARBA" id="ARBA00012663"/>
    </source>
</evidence>
<dbReference type="InterPro" id="IPR017853">
    <property type="entry name" value="GH"/>
</dbReference>
<evidence type="ECO:0000256" key="4">
    <source>
        <dbReference type="ARBA" id="ARBA00022801"/>
    </source>
</evidence>
<comment type="similarity">
    <text evidence="2">Belongs to the glycosyl hydrolase 3 family.</text>
</comment>
<evidence type="ECO:0000313" key="8">
    <source>
        <dbReference type="Proteomes" id="UP000648908"/>
    </source>
</evidence>
<organism evidence="7 8">
    <name type="scientific">Szabonella alba</name>
    <dbReference type="NCBI Taxonomy" id="2804194"/>
    <lineage>
        <taxon>Bacteria</taxon>
        <taxon>Pseudomonadati</taxon>
        <taxon>Pseudomonadota</taxon>
        <taxon>Alphaproteobacteria</taxon>
        <taxon>Rhodobacterales</taxon>
        <taxon>Paracoccaceae</taxon>
        <taxon>Szabonella</taxon>
    </lineage>
</organism>
<dbReference type="EMBL" id="JAESVN010000004">
    <property type="protein sequence ID" value="MBL4917804.1"/>
    <property type="molecule type" value="Genomic_DNA"/>
</dbReference>
<dbReference type="AlphaFoldDB" id="A0A8K0VDP3"/>
<evidence type="ECO:0000256" key="1">
    <source>
        <dbReference type="ARBA" id="ARBA00001231"/>
    </source>
</evidence>
<dbReference type="InterPro" id="IPR001764">
    <property type="entry name" value="Glyco_hydro_3_N"/>
</dbReference>
<dbReference type="GO" id="GO:0005975">
    <property type="term" value="P:carbohydrate metabolic process"/>
    <property type="evidence" value="ECO:0007669"/>
    <property type="project" value="InterPro"/>
</dbReference>
<dbReference type="InterPro" id="IPR036962">
    <property type="entry name" value="Glyco_hydro_3_N_sf"/>
</dbReference>
<dbReference type="Pfam" id="PF00933">
    <property type="entry name" value="Glyco_hydro_3"/>
    <property type="match status" value="1"/>
</dbReference>
<dbReference type="RefSeq" id="WP_202688723.1">
    <property type="nucleotide sequence ID" value="NZ_JAESVN010000004.1"/>
</dbReference>